<accession>A0ABQ2J9D3</accession>
<dbReference type="Gene3D" id="3.50.50.60">
    <property type="entry name" value="FAD/NAD(P)-binding domain"/>
    <property type="match status" value="1"/>
</dbReference>
<dbReference type="PROSITE" id="PS51257">
    <property type="entry name" value="PROKAR_LIPOPROTEIN"/>
    <property type="match status" value="1"/>
</dbReference>
<evidence type="ECO:0000313" key="6">
    <source>
        <dbReference type="Proteomes" id="UP000600080"/>
    </source>
</evidence>
<dbReference type="InterPro" id="IPR002938">
    <property type="entry name" value="FAD-bd"/>
</dbReference>
<evidence type="ECO:0000256" key="3">
    <source>
        <dbReference type="SAM" id="MobiDB-lite"/>
    </source>
</evidence>
<reference evidence="6" key="1">
    <citation type="journal article" date="2019" name="Int. J. Syst. Evol. Microbiol.">
        <title>The Global Catalogue of Microorganisms (GCM) 10K type strain sequencing project: providing services to taxonomists for standard genome sequencing and annotation.</title>
        <authorList>
            <consortium name="The Broad Institute Genomics Platform"/>
            <consortium name="The Broad Institute Genome Sequencing Center for Infectious Disease"/>
            <person name="Wu L."/>
            <person name="Ma J."/>
        </authorList>
    </citation>
    <scope>NUCLEOTIDE SEQUENCE [LARGE SCALE GENOMIC DNA]</scope>
    <source>
        <strain evidence="6">CGMCC 4.7323</strain>
    </source>
</reference>
<keyword evidence="6" id="KW-1185">Reference proteome</keyword>
<feature type="compositionally biased region" description="Basic and acidic residues" evidence="3">
    <location>
        <begin position="417"/>
        <end position="426"/>
    </location>
</feature>
<keyword evidence="1" id="KW-0560">Oxidoreductase</keyword>
<keyword evidence="2" id="KW-0503">Monooxygenase</keyword>
<organism evidence="5 6">
    <name type="scientific">Streptomyces kronopolitis</name>
    <dbReference type="NCBI Taxonomy" id="1612435"/>
    <lineage>
        <taxon>Bacteria</taxon>
        <taxon>Bacillati</taxon>
        <taxon>Actinomycetota</taxon>
        <taxon>Actinomycetes</taxon>
        <taxon>Kitasatosporales</taxon>
        <taxon>Streptomycetaceae</taxon>
        <taxon>Streptomyces</taxon>
    </lineage>
</organism>
<proteinExistence type="predicted"/>
<comment type="caution">
    <text evidence="5">The sequence shown here is derived from an EMBL/GenBank/DDBJ whole genome shotgun (WGS) entry which is preliminary data.</text>
</comment>
<dbReference type="InterPro" id="IPR036188">
    <property type="entry name" value="FAD/NAD-bd_sf"/>
</dbReference>
<dbReference type="PRINTS" id="PR00420">
    <property type="entry name" value="RNGMNOXGNASE"/>
</dbReference>
<dbReference type="EMBL" id="BMND01000005">
    <property type="protein sequence ID" value="GGN40458.1"/>
    <property type="molecule type" value="Genomic_DNA"/>
</dbReference>
<evidence type="ECO:0000259" key="4">
    <source>
        <dbReference type="Pfam" id="PF01494"/>
    </source>
</evidence>
<dbReference type="PANTHER" id="PTHR13789">
    <property type="entry name" value="MONOOXYGENASE"/>
    <property type="match status" value="1"/>
</dbReference>
<evidence type="ECO:0000256" key="1">
    <source>
        <dbReference type="ARBA" id="ARBA00023002"/>
    </source>
</evidence>
<evidence type="ECO:0000256" key="2">
    <source>
        <dbReference type="ARBA" id="ARBA00023033"/>
    </source>
</evidence>
<evidence type="ECO:0000313" key="5">
    <source>
        <dbReference type="EMBL" id="GGN40458.1"/>
    </source>
</evidence>
<gene>
    <name evidence="5" type="ORF">GCM10012285_18540</name>
</gene>
<dbReference type="SUPFAM" id="SSF51905">
    <property type="entry name" value="FAD/NAD(P)-binding domain"/>
    <property type="match status" value="1"/>
</dbReference>
<dbReference type="Proteomes" id="UP000600080">
    <property type="component" value="Unassembled WGS sequence"/>
</dbReference>
<dbReference type="Pfam" id="PF01494">
    <property type="entry name" value="FAD_binding_3"/>
    <property type="match status" value="1"/>
</dbReference>
<feature type="domain" description="FAD-binding" evidence="4">
    <location>
        <begin position="42"/>
        <end position="382"/>
    </location>
</feature>
<protein>
    <submittedName>
        <fullName evidence="5">FAD-dependent oxidoreductase</fullName>
    </submittedName>
</protein>
<feature type="region of interest" description="Disordered" evidence="3">
    <location>
        <begin position="382"/>
        <end position="433"/>
    </location>
</feature>
<dbReference type="InterPro" id="IPR050493">
    <property type="entry name" value="FAD-dep_Monooxygenase_BioMet"/>
</dbReference>
<dbReference type="PANTHER" id="PTHR13789:SF309">
    <property type="entry name" value="PUTATIVE (AFU_ORTHOLOGUE AFUA_6G14510)-RELATED"/>
    <property type="match status" value="1"/>
</dbReference>
<name>A0ABQ2J9D3_9ACTN</name>
<sequence>MRSVVTGRSPLAYYAPSHTTAGCIMDPDARGDRHNRADRYVTRILVIGGGIAGSATALALHKAGLDVTVHEAHPGTAEDIGAFLTLASNGMRALAQLDASQVVTSRGFPLRTMRVLDDRGGEMAHVPLGEADDTLLRYRCLRRGELNAALQAEAVRRGIGVSHGARLVSVENGPDGVSARFADGSVATGDLLIGADGLNSAVRRSVAPGVAPVYAGQSVYYGYTRTAPVAEDTGHLTMVRGSAAAFGYAVSPDGEVYWFARVGGDPVPAEELAAPTPSRWRAHLVALLGKDATPAAGIVAASTDDLMATHATEIPPGTPWHSGRTLLIGDAAHAASPATGQGASMALEDAVILAKSLRDTPDLDSALTLYEACRRPRVEHNITVSGEISRGTRPPARAAGGPPPQRPGDDTLTAQLDWHRALHADAGDAGQVE</sequence>